<evidence type="ECO:0000313" key="1">
    <source>
        <dbReference type="EMBL" id="GAF89079.1"/>
    </source>
</evidence>
<proteinExistence type="predicted"/>
<gene>
    <name evidence="1" type="ORF">S01H1_29292</name>
</gene>
<protein>
    <submittedName>
        <fullName evidence="1">Uncharacterized protein</fullName>
    </submittedName>
</protein>
<name>X0T7A0_9ZZZZ</name>
<accession>X0T7A0</accession>
<feature type="non-terminal residue" evidence="1">
    <location>
        <position position="1"/>
    </location>
</feature>
<dbReference type="EMBL" id="BARS01017953">
    <property type="protein sequence ID" value="GAF89079.1"/>
    <property type="molecule type" value="Genomic_DNA"/>
</dbReference>
<organism evidence="1">
    <name type="scientific">marine sediment metagenome</name>
    <dbReference type="NCBI Taxonomy" id="412755"/>
    <lineage>
        <taxon>unclassified sequences</taxon>
        <taxon>metagenomes</taxon>
        <taxon>ecological metagenomes</taxon>
    </lineage>
</organism>
<comment type="caution">
    <text evidence="1">The sequence shown here is derived from an EMBL/GenBank/DDBJ whole genome shotgun (WGS) entry which is preliminary data.</text>
</comment>
<reference evidence="1" key="1">
    <citation type="journal article" date="2014" name="Front. Microbiol.">
        <title>High frequency of phylogenetically diverse reductive dehalogenase-homologous genes in deep subseafloor sedimentary metagenomes.</title>
        <authorList>
            <person name="Kawai M."/>
            <person name="Futagami T."/>
            <person name="Toyoda A."/>
            <person name="Takaki Y."/>
            <person name="Nishi S."/>
            <person name="Hori S."/>
            <person name="Arai W."/>
            <person name="Tsubouchi T."/>
            <person name="Morono Y."/>
            <person name="Uchiyama I."/>
            <person name="Ito T."/>
            <person name="Fujiyama A."/>
            <person name="Inagaki F."/>
            <person name="Takami H."/>
        </authorList>
    </citation>
    <scope>NUCLEOTIDE SEQUENCE</scope>
    <source>
        <strain evidence="1">Expedition CK06-06</strain>
    </source>
</reference>
<dbReference type="AlphaFoldDB" id="X0T7A0"/>
<sequence length="37" mass="4054">AQELANASGQTIMLVKFSVRTDLETIDPKRVEGFNSS</sequence>